<dbReference type="EMBL" id="JBFXLT010000013">
    <property type="protein sequence ID" value="KAL2818541.1"/>
    <property type="molecule type" value="Genomic_DNA"/>
</dbReference>
<keyword evidence="3" id="KW-1185">Reference proteome</keyword>
<dbReference type="Gene3D" id="3.30.70.100">
    <property type="match status" value="1"/>
</dbReference>
<evidence type="ECO:0000256" key="1">
    <source>
        <dbReference type="SAM" id="SignalP"/>
    </source>
</evidence>
<sequence length="127" mass="13867">MKISAAFLAWAPVLALANVNFLTTVHSKPGKADATDKFLSETVASFRRMKPAGQTELFAARTGKDQFVVLEQYVDECAALVWTYNETHVEACLPMADLLDSSTVQLQSDAAPWAIQSFLAFLQPPSS</sequence>
<feature type="chain" id="PRO_5045084504" description="ABM domain-containing protein" evidence="1">
    <location>
        <begin position="18"/>
        <end position="127"/>
    </location>
</feature>
<evidence type="ECO:0000313" key="2">
    <source>
        <dbReference type="EMBL" id="KAL2818541.1"/>
    </source>
</evidence>
<dbReference type="Proteomes" id="UP001610334">
    <property type="component" value="Unassembled WGS sequence"/>
</dbReference>
<gene>
    <name evidence="2" type="ORF">BJX63DRAFT_429042</name>
</gene>
<organism evidence="2 3">
    <name type="scientific">Aspergillus granulosus</name>
    <dbReference type="NCBI Taxonomy" id="176169"/>
    <lineage>
        <taxon>Eukaryota</taxon>
        <taxon>Fungi</taxon>
        <taxon>Dikarya</taxon>
        <taxon>Ascomycota</taxon>
        <taxon>Pezizomycotina</taxon>
        <taxon>Eurotiomycetes</taxon>
        <taxon>Eurotiomycetidae</taxon>
        <taxon>Eurotiales</taxon>
        <taxon>Aspergillaceae</taxon>
        <taxon>Aspergillus</taxon>
        <taxon>Aspergillus subgen. Nidulantes</taxon>
    </lineage>
</organism>
<comment type="caution">
    <text evidence="2">The sequence shown here is derived from an EMBL/GenBank/DDBJ whole genome shotgun (WGS) entry which is preliminary data.</text>
</comment>
<feature type="signal peptide" evidence="1">
    <location>
        <begin position="1"/>
        <end position="17"/>
    </location>
</feature>
<dbReference type="SUPFAM" id="SSF54909">
    <property type="entry name" value="Dimeric alpha+beta barrel"/>
    <property type="match status" value="1"/>
</dbReference>
<evidence type="ECO:0008006" key="4">
    <source>
        <dbReference type="Google" id="ProtNLM"/>
    </source>
</evidence>
<accession>A0ABR4HSR7</accession>
<name>A0ABR4HSR7_9EURO</name>
<keyword evidence="1" id="KW-0732">Signal</keyword>
<evidence type="ECO:0000313" key="3">
    <source>
        <dbReference type="Proteomes" id="UP001610334"/>
    </source>
</evidence>
<dbReference type="InterPro" id="IPR011008">
    <property type="entry name" value="Dimeric_a/b-barrel"/>
</dbReference>
<reference evidence="2 3" key="1">
    <citation type="submission" date="2024-07" db="EMBL/GenBank/DDBJ databases">
        <title>Section-level genome sequencing and comparative genomics of Aspergillus sections Usti and Cavernicolus.</title>
        <authorList>
            <consortium name="Lawrence Berkeley National Laboratory"/>
            <person name="Nybo J.L."/>
            <person name="Vesth T.C."/>
            <person name="Theobald S."/>
            <person name="Frisvad J.C."/>
            <person name="Larsen T.O."/>
            <person name="Kjaerboelling I."/>
            <person name="Rothschild-Mancinelli K."/>
            <person name="Lyhne E.K."/>
            <person name="Kogle M.E."/>
            <person name="Barry K."/>
            <person name="Clum A."/>
            <person name="Na H."/>
            <person name="Ledsgaard L."/>
            <person name="Lin J."/>
            <person name="Lipzen A."/>
            <person name="Kuo A."/>
            <person name="Riley R."/>
            <person name="Mondo S."/>
            <person name="Labutti K."/>
            <person name="Haridas S."/>
            <person name="Pangalinan J."/>
            <person name="Salamov A.A."/>
            <person name="Simmons B.A."/>
            <person name="Magnuson J.K."/>
            <person name="Chen J."/>
            <person name="Drula E."/>
            <person name="Henrissat B."/>
            <person name="Wiebenga A."/>
            <person name="Lubbers R.J."/>
            <person name="Gomes A.C."/>
            <person name="Makela M.R."/>
            <person name="Stajich J."/>
            <person name="Grigoriev I.V."/>
            <person name="Mortensen U.H."/>
            <person name="De Vries R.P."/>
            <person name="Baker S.E."/>
            <person name="Andersen M.R."/>
        </authorList>
    </citation>
    <scope>NUCLEOTIDE SEQUENCE [LARGE SCALE GENOMIC DNA]</scope>
    <source>
        <strain evidence="2 3">CBS 588.65</strain>
    </source>
</reference>
<protein>
    <recommendedName>
        <fullName evidence="4">ABM domain-containing protein</fullName>
    </recommendedName>
</protein>
<proteinExistence type="predicted"/>